<dbReference type="Pfam" id="PF13439">
    <property type="entry name" value="Glyco_transf_4"/>
    <property type="match status" value="1"/>
</dbReference>
<dbReference type="AlphaFoldDB" id="A0A1M6AHZ8"/>
<reference evidence="3 4" key="1">
    <citation type="submission" date="2016-11" db="EMBL/GenBank/DDBJ databases">
        <authorList>
            <person name="Varghese N."/>
            <person name="Submissions S."/>
        </authorList>
    </citation>
    <scope>NUCLEOTIDE SEQUENCE [LARGE SCALE GENOMIC DNA]</scope>
    <source>
        <strain evidence="3 4">DSM 19027</strain>
    </source>
</reference>
<dbReference type="InterPro" id="IPR028098">
    <property type="entry name" value="Glyco_trans_4-like_N"/>
</dbReference>
<dbReference type="Gene3D" id="3.40.50.2000">
    <property type="entry name" value="Glycogen Phosphorylase B"/>
    <property type="match status" value="2"/>
</dbReference>
<proteinExistence type="predicted"/>
<dbReference type="PANTHER" id="PTHR45947">
    <property type="entry name" value="SULFOQUINOVOSYL TRANSFERASE SQD2"/>
    <property type="match status" value="1"/>
</dbReference>
<dbReference type="RefSeq" id="WP_243133130.1">
    <property type="nucleotide sequence ID" value="NZ_FQZP01000001.1"/>
</dbReference>
<evidence type="ECO:0000259" key="1">
    <source>
        <dbReference type="Pfam" id="PF00534"/>
    </source>
</evidence>
<keyword evidence="4" id="KW-1185">Reference proteome</keyword>
<dbReference type="PANTHER" id="PTHR45947:SF3">
    <property type="entry name" value="SULFOQUINOVOSYL TRANSFERASE SQD2"/>
    <property type="match status" value="1"/>
</dbReference>
<keyword evidence="3" id="KW-0808">Transferase</keyword>
<gene>
    <name evidence="3" type="ORF">SAMN05444373_100145</name>
</gene>
<dbReference type="Pfam" id="PF00534">
    <property type="entry name" value="Glycos_transf_1"/>
    <property type="match status" value="1"/>
</dbReference>
<feature type="domain" description="Glycosyl transferase family 1" evidence="1">
    <location>
        <begin position="202"/>
        <end position="358"/>
    </location>
</feature>
<name>A0A1M6AHZ8_9FIRM</name>
<evidence type="ECO:0000313" key="3">
    <source>
        <dbReference type="EMBL" id="SHI36057.1"/>
    </source>
</evidence>
<dbReference type="EMBL" id="FQZP01000001">
    <property type="protein sequence ID" value="SHI36057.1"/>
    <property type="molecule type" value="Genomic_DNA"/>
</dbReference>
<dbReference type="InterPro" id="IPR050194">
    <property type="entry name" value="Glycosyltransferase_grp1"/>
</dbReference>
<dbReference type="SUPFAM" id="SSF53756">
    <property type="entry name" value="UDP-Glycosyltransferase/glycogen phosphorylase"/>
    <property type="match status" value="1"/>
</dbReference>
<sequence>MGLVTGQFNEAFTPIMDGVTNVVRNYAYWLNRKYGISYVVTPHFPNYEDKEDFEVLRYHSIGVPTRPPYRTGLPVLDIQFMRRIRNIPFDIVHAHSPFSAGRIAMHIAHKRGIPIVASFHSKYYDDLRESLRFEGAARIGVSMIVDFYNSADFVWTVNNATAGTLREYGYKGRIEVVNNGTEFETAEDRKAEGRVVDERLYLKPDERVFLYVGQLVWQKNLKVLIQALAHLRDMGMDYKMLIAGMGYAGEDLKKLVADLNLTDRVIFLGAVYDRSYLKSLFCRADLLLFPSLYDNASIVLQEAASQKCPALLVKGSNTAEGVVDGVNGLLSENSPEAIANRIFDAVQYADLEKIGENAHDTLYRNWESIVDEVYGRYREIVNAYKRIRA</sequence>
<accession>A0A1M6AHZ8</accession>
<dbReference type="Proteomes" id="UP000324781">
    <property type="component" value="Unassembled WGS sequence"/>
</dbReference>
<evidence type="ECO:0000259" key="2">
    <source>
        <dbReference type="Pfam" id="PF13439"/>
    </source>
</evidence>
<dbReference type="InterPro" id="IPR001296">
    <property type="entry name" value="Glyco_trans_1"/>
</dbReference>
<feature type="domain" description="Glycosyltransferase subfamily 4-like N-terminal" evidence="2">
    <location>
        <begin position="17"/>
        <end position="182"/>
    </location>
</feature>
<protein>
    <submittedName>
        <fullName evidence="3">Glycosyltransferase involved in cell wall bisynthesis</fullName>
    </submittedName>
</protein>
<organism evidence="3 4">
    <name type="scientific">Thermoclostridium caenicola</name>
    <dbReference type="NCBI Taxonomy" id="659425"/>
    <lineage>
        <taxon>Bacteria</taxon>
        <taxon>Bacillati</taxon>
        <taxon>Bacillota</taxon>
        <taxon>Clostridia</taxon>
        <taxon>Eubacteriales</taxon>
        <taxon>Oscillospiraceae</taxon>
        <taxon>Thermoclostridium</taxon>
    </lineage>
</organism>
<evidence type="ECO:0000313" key="4">
    <source>
        <dbReference type="Proteomes" id="UP000324781"/>
    </source>
</evidence>
<dbReference type="GO" id="GO:0016757">
    <property type="term" value="F:glycosyltransferase activity"/>
    <property type="evidence" value="ECO:0007669"/>
    <property type="project" value="InterPro"/>
</dbReference>